<feature type="region of interest" description="Disordered" evidence="1">
    <location>
        <begin position="55"/>
        <end position="103"/>
    </location>
</feature>
<sequence length="103" mass="11910">MRSTANKNHEGYHDPTASQAIRRVKRQGKQPKIRRLAYRVGEVVDFSGILVKNTSRDNRKCTSRTLVERNSRKKTITGSQRIPKNQGISDRHKKQNNSKPKRN</sequence>
<evidence type="ECO:0000256" key="1">
    <source>
        <dbReference type="SAM" id="MobiDB-lite"/>
    </source>
</evidence>
<dbReference type="Proteomes" id="UP000286137">
    <property type="component" value="Unassembled WGS sequence"/>
</dbReference>
<evidence type="ECO:0000313" key="2">
    <source>
        <dbReference type="EMBL" id="RGQ59508.1"/>
    </source>
</evidence>
<feature type="compositionally biased region" description="Polar residues" evidence="1">
    <location>
        <begin position="76"/>
        <end position="88"/>
    </location>
</feature>
<reference evidence="2 3" key="1">
    <citation type="submission" date="2018-08" db="EMBL/GenBank/DDBJ databases">
        <title>A genome reference for cultivated species of the human gut microbiota.</title>
        <authorList>
            <person name="Zou Y."/>
            <person name="Xue W."/>
            <person name="Luo G."/>
        </authorList>
    </citation>
    <scope>NUCLEOTIDE SEQUENCE [LARGE SCALE GENOMIC DNA]</scope>
    <source>
        <strain evidence="2 3">AF27-4BH</strain>
    </source>
</reference>
<organism evidence="2 3">
    <name type="scientific">Mediterraneibacter gnavus</name>
    <name type="common">Ruminococcus gnavus</name>
    <dbReference type="NCBI Taxonomy" id="33038"/>
    <lineage>
        <taxon>Bacteria</taxon>
        <taxon>Bacillati</taxon>
        <taxon>Bacillota</taxon>
        <taxon>Clostridia</taxon>
        <taxon>Lachnospirales</taxon>
        <taxon>Lachnospiraceae</taxon>
        <taxon>Mediterraneibacter</taxon>
    </lineage>
</organism>
<feature type="region of interest" description="Disordered" evidence="1">
    <location>
        <begin position="1"/>
        <end position="32"/>
    </location>
</feature>
<accession>A0A412BPX0</accession>
<dbReference type="RefSeq" id="WP_118014397.1">
    <property type="nucleotide sequence ID" value="NZ_BAABXJ010000001.1"/>
</dbReference>
<feature type="compositionally biased region" description="Basic and acidic residues" evidence="1">
    <location>
        <begin position="55"/>
        <end position="70"/>
    </location>
</feature>
<comment type="caution">
    <text evidence="2">The sequence shown here is derived from an EMBL/GenBank/DDBJ whole genome shotgun (WGS) entry which is preliminary data.</text>
</comment>
<dbReference type="AlphaFoldDB" id="A0A412BPX0"/>
<proteinExistence type="predicted"/>
<name>A0A412BPX0_MEDGN</name>
<protein>
    <submittedName>
        <fullName evidence="2">Uncharacterized protein</fullName>
    </submittedName>
</protein>
<gene>
    <name evidence="2" type="ORF">DWY88_16670</name>
</gene>
<dbReference type="EMBL" id="QRTJ01000057">
    <property type="protein sequence ID" value="RGQ59508.1"/>
    <property type="molecule type" value="Genomic_DNA"/>
</dbReference>
<evidence type="ECO:0000313" key="3">
    <source>
        <dbReference type="Proteomes" id="UP000286137"/>
    </source>
</evidence>
<feature type="compositionally biased region" description="Basic residues" evidence="1">
    <location>
        <begin position="22"/>
        <end position="32"/>
    </location>
</feature>
<feature type="compositionally biased region" description="Basic residues" evidence="1">
    <location>
        <begin position="91"/>
        <end position="103"/>
    </location>
</feature>